<organism evidence="4 5">
    <name type="scientific">Aquatica leii</name>
    <dbReference type="NCBI Taxonomy" id="1421715"/>
    <lineage>
        <taxon>Eukaryota</taxon>
        <taxon>Metazoa</taxon>
        <taxon>Ecdysozoa</taxon>
        <taxon>Arthropoda</taxon>
        <taxon>Hexapoda</taxon>
        <taxon>Insecta</taxon>
        <taxon>Pterygota</taxon>
        <taxon>Neoptera</taxon>
        <taxon>Endopterygota</taxon>
        <taxon>Coleoptera</taxon>
        <taxon>Polyphaga</taxon>
        <taxon>Elateriformia</taxon>
        <taxon>Elateroidea</taxon>
        <taxon>Lampyridae</taxon>
        <taxon>Luciolinae</taxon>
        <taxon>Aquatica</taxon>
    </lineage>
</organism>
<dbReference type="InterPro" id="IPR027417">
    <property type="entry name" value="P-loop_NTPase"/>
</dbReference>
<dbReference type="Gene3D" id="1.25.40.20">
    <property type="entry name" value="Ankyrin repeat-containing domain"/>
    <property type="match status" value="5"/>
</dbReference>
<dbReference type="SUPFAM" id="SSF48403">
    <property type="entry name" value="Ankyrin repeat"/>
    <property type="match status" value="2"/>
</dbReference>
<evidence type="ECO:0000313" key="4">
    <source>
        <dbReference type="EMBL" id="KAK4878427.1"/>
    </source>
</evidence>
<keyword evidence="2 3" id="KW-0040">ANK repeat</keyword>
<protein>
    <recommendedName>
        <fullName evidence="6">NACHT domain-containing protein</fullName>
    </recommendedName>
</protein>
<evidence type="ECO:0000256" key="2">
    <source>
        <dbReference type="ARBA" id="ARBA00023043"/>
    </source>
</evidence>
<dbReference type="PROSITE" id="PS50088">
    <property type="entry name" value="ANK_REPEAT"/>
    <property type="match status" value="8"/>
</dbReference>
<feature type="repeat" description="ANK" evidence="3">
    <location>
        <begin position="1506"/>
        <end position="1538"/>
    </location>
</feature>
<feature type="repeat" description="ANK" evidence="3">
    <location>
        <begin position="1442"/>
        <end position="1474"/>
    </location>
</feature>
<evidence type="ECO:0008006" key="6">
    <source>
        <dbReference type="Google" id="ProtNLM"/>
    </source>
</evidence>
<dbReference type="InterPro" id="IPR002110">
    <property type="entry name" value="Ankyrin_rpt"/>
</dbReference>
<evidence type="ECO:0000256" key="1">
    <source>
        <dbReference type="ARBA" id="ARBA00022737"/>
    </source>
</evidence>
<accession>A0AAN7P7A7</accession>
<reference evidence="5" key="1">
    <citation type="submission" date="2023-01" db="EMBL/GenBank/DDBJ databases">
        <title>Key to firefly adult light organ development and bioluminescence: homeobox transcription factors regulate luciferase expression and transportation to peroxisome.</title>
        <authorList>
            <person name="Fu X."/>
        </authorList>
    </citation>
    <scope>NUCLEOTIDE SEQUENCE [LARGE SCALE GENOMIC DNA]</scope>
</reference>
<keyword evidence="5" id="KW-1185">Reference proteome</keyword>
<dbReference type="SMART" id="SM00248">
    <property type="entry name" value="ANK"/>
    <property type="match status" value="13"/>
</dbReference>
<dbReference type="Pfam" id="PF00023">
    <property type="entry name" value="Ank"/>
    <property type="match status" value="1"/>
</dbReference>
<feature type="repeat" description="ANK" evidence="3">
    <location>
        <begin position="1241"/>
        <end position="1273"/>
    </location>
</feature>
<feature type="repeat" description="ANK" evidence="3">
    <location>
        <begin position="1343"/>
        <end position="1375"/>
    </location>
</feature>
<dbReference type="Pfam" id="PF12796">
    <property type="entry name" value="Ank_2"/>
    <property type="match status" value="3"/>
</dbReference>
<feature type="repeat" description="ANK" evidence="3">
    <location>
        <begin position="1376"/>
        <end position="1408"/>
    </location>
</feature>
<dbReference type="Gene3D" id="3.40.50.300">
    <property type="entry name" value="P-loop containing nucleotide triphosphate hydrolases"/>
    <property type="match status" value="1"/>
</dbReference>
<sequence>MDNGANGYIPNKDGYCSLHCIAGADTDLLPEANTATGDTALHLAMLCSYYKMALTLMLSTALEIDFAYRSFFGRRPNRCFYTGEGYVKRSGADGSGRDYEIKITALLAIRCALRRDTQDVWLGSNLDQVGNFDDVVLFKESFDGTLTAYLIQLKHSDLPKNIKQKEFTSGAKGASKDFYLGKYYDEYTKLKSKILEPNDDETLIIKDLRKAHKIVFLLYTNRGVNSCELIEEFFDDGFRFLNSGVKDVVYKFKGFSDYGTFLDDLFLFTDQAHLNETRRLMANEIKSILGTNFLNNDDLNVFVDRFVTFIRLWSKDRTFCQPLTKMDILNQITDLLLIDFKINLSKELYTCYNSATKYIWNELVSEKWMTIIDFSDEVLEFVVAYVGSEVRGYHNKTVKYWSDIVKDAQKLLLDANVKVIDVRNSLTLLDVYRYLWFSNRVPLLLQVESNDDYRHILRVLKLSGYTKRVIILTKSDITAVVKQEKGKYFLGLTDLNNKQLDSVLQVPVKLQGRGPIPLIEIIDESMHNLIKSRDIISILAGTYTIGDYYRDLPDFFIERYIPRIFMKRNLLEETDDGEVYLIEGDSSHITPKKNTIFMSSWQEAVLKLPGLLEEHSLIHWLKHDIHLEWIQSFGQTTRLDNFSYTLPNLTRSVNDVHSTVNILSASPGMGKSVLLDYIAQNVPTDKWVLRINLAEFEDKEFDDVLESAVNDSKCNTELARRVFEEMKSTYSVIVLLDGFDEVSLNLQNAALRFAKAVVDEGYSMWITTRPFMKQKLEKAFGTLALTLVPFTLYDQKNFLTKYFGQISNEPEHQTILHNFVDELLEAGQRNLQDWDYEFTGIPLQTKLLADVFYADCKQSFAMEVVSFNKNFNLIYLYEEFVKKKLSIMTEKFGRTAVEMRVLFEHQQKLFALSTVFPKVYLQTLDIDQKLKEFLHDDQYKMQFMQREGIVVVDSSTVKFVHRTFAEYLAAQWLSENTDNKELLQLRFLSQYTFLFNLLDRILAKNNPLHSAVINLKVPEALKIIRAKPESVKRVDACGRNVVHLVALYGFHHKAYNHYENITEPLLDLLKSIRTVDKLARVPDKALLYTPLEYAVASWSLAIANFLSQYNSTINAEIDHYRKDTYFAHCSNLGYTPLFHILFMYFSAREILFIRNTNEDFLVSQFLSSCNINSSDYENISFLRKDVYERPLRELFKYKYIKEETDNPDFYYDLRFACAYGTNANVQYLIDNGSKIDDQDVDKNTSLHYACMNNNVENVKVLLQNAANVNLFNVNKNPPLYYALCHNKSISQIAELLLDNGADPNFQNKYKYTVLDLVFTSGNKKYLMELMIQSGADPNLRSHKRNTYLHYAARMGDTAILIDLINRGGNVNVVNLNNESPLFFAVTFGRDDAALVLLSNGADVNMSTNFGQSVLNVVAEKGHKELVLAFITHGANINNTDNNNVTPLTGALANNHFDVAKVLMDNGADVNIPNNDGYCALHYIAGADTDLLPKVLKNADVNAKTATGDTALHLALSNSKAGNALQLLQNGADVDVVNSVGNTPLHTAAFMGDAQIVALILENCVNCDNINENGDTPLRIALNKGLPECAILIKEALPSTR</sequence>
<dbReference type="PROSITE" id="PS50297">
    <property type="entry name" value="ANK_REP_REGION"/>
    <property type="match status" value="7"/>
</dbReference>
<feature type="repeat" description="ANK" evidence="3">
    <location>
        <begin position="1274"/>
        <end position="1308"/>
    </location>
</feature>
<dbReference type="Proteomes" id="UP001353858">
    <property type="component" value="Unassembled WGS sequence"/>
</dbReference>
<proteinExistence type="predicted"/>
<keyword evidence="1" id="KW-0677">Repeat</keyword>
<gene>
    <name evidence="4" type="ORF">RN001_010933</name>
</gene>
<feature type="repeat" description="ANK" evidence="3">
    <location>
        <begin position="1539"/>
        <end position="1571"/>
    </location>
</feature>
<dbReference type="EMBL" id="JARPUR010000004">
    <property type="protein sequence ID" value="KAK4878427.1"/>
    <property type="molecule type" value="Genomic_DNA"/>
</dbReference>
<feature type="repeat" description="ANK" evidence="3">
    <location>
        <begin position="1409"/>
        <end position="1441"/>
    </location>
</feature>
<dbReference type="PANTHER" id="PTHR24198:SF165">
    <property type="entry name" value="ANKYRIN REPEAT-CONTAINING PROTEIN-RELATED"/>
    <property type="match status" value="1"/>
</dbReference>
<name>A0AAN7P7A7_9COLE</name>
<comment type="caution">
    <text evidence="4">The sequence shown here is derived from an EMBL/GenBank/DDBJ whole genome shotgun (WGS) entry which is preliminary data.</text>
</comment>
<dbReference type="InterPro" id="IPR036770">
    <property type="entry name" value="Ankyrin_rpt-contain_sf"/>
</dbReference>
<evidence type="ECO:0000256" key="3">
    <source>
        <dbReference type="PROSITE-ProRule" id="PRU00023"/>
    </source>
</evidence>
<dbReference type="PANTHER" id="PTHR24198">
    <property type="entry name" value="ANKYRIN REPEAT AND PROTEIN KINASE DOMAIN-CONTAINING PROTEIN"/>
    <property type="match status" value="1"/>
</dbReference>
<evidence type="ECO:0000313" key="5">
    <source>
        <dbReference type="Proteomes" id="UP001353858"/>
    </source>
</evidence>